<name>A0AAU9R6Y2_THLAR</name>
<gene>
    <name evidence="2" type="ORF">TAV2_LOCUS2580</name>
</gene>
<organism evidence="2 3">
    <name type="scientific">Thlaspi arvense</name>
    <name type="common">Field penny-cress</name>
    <dbReference type="NCBI Taxonomy" id="13288"/>
    <lineage>
        <taxon>Eukaryota</taxon>
        <taxon>Viridiplantae</taxon>
        <taxon>Streptophyta</taxon>
        <taxon>Embryophyta</taxon>
        <taxon>Tracheophyta</taxon>
        <taxon>Spermatophyta</taxon>
        <taxon>Magnoliopsida</taxon>
        <taxon>eudicotyledons</taxon>
        <taxon>Gunneridae</taxon>
        <taxon>Pentapetalae</taxon>
        <taxon>rosids</taxon>
        <taxon>malvids</taxon>
        <taxon>Brassicales</taxon>
        <taxon>Brassicaceae</taxon>
        <taxon>Thlaspideae</taxon>
        <taxon>Thlaspi</taxon>
    </lineage>
</organism>
<dbReference type="Proteomes" id="UP000836841">
    <property type="component" value="Chromosome 1"/>
</dbReference>
<reference evidence="2 3" key="1">
    <citation type="submission" date="2022-03" db="EMBL/GenBank/DDBJ databases">
        <authorList>
            <person name="Nunn A."/>
            <person name="Chopra R."/>
            <person name="Nunn A."/>
            <person name="Contreras Garrido A."/>
        </authorList>
    </citation>
    <scope>NUCLEOTIDE SEQUENCE [LARGE SCALE GENOMIC DNA]</scope>
</reference>
<dbReference type="Pfam" id="PF09331">
    <property type="entry name" value="DUF1985"/>
    <property type="match status" value="1"/>
</dbReference>
<sequence>MKVKYACLLIVDGLLCRKSAGMKIPKDHAEMIRDLDYFLSFPWGRHCFEMTVQCIKSCTITQLAQPTVAVQGFIHVVQLVLLETVPAALMTTGGESGSESEEEECATGNTLKLDKLWDLDSSGQVKH</sequence>
<dbReference type="PANTHER" id="PTHR48449">
    <property type="entry name" value="DUF1985 DOMAIN-CONTAINING PROTEIN"/>
    <property type="match status" value="1"/>
</dbReference>
<evidence type="ECO:0000313" key="3">
    <source>
        <dbReference type="Proteomes" id="UP000836841"/>
    </source>
</evidence>
<dbReference type="PANTHER" id="PTHR48449:SF2">
    <property type="entry name" value="UBIQUITIN-LIKE PROTEASE FAMILY PROFILE DOMAIN-CONTAINING PROTEIN"/>
    <property type="match status" value="1"/>
</dbReference>
<dbReference type="EMBL" id="OU466857">
    <property type="protein sequence ID" value="CAH2034942.1"/>
    <property type="molecule type" value="Genomic_DNA"/>
</dbReference>
<evidence type="ECO:0000313" key="2">
    <source>
        <dbReference type="EMBL" id="CAH2034942.1"/>
    </source>
</evidence>
<dbReference type="InterPro" id="IPR015410">
    <property type="entry name" value="DUF1985"/>
</dbReference>
<accession>A0AAU9R6Y2</accession>
<feature type="domain" description="DUF1985" evidence="1">
    <location>
        <begin position="2"/>
        <end position="53"/>
    </location>
</feature>
<dbReference type="AlphaFoldDB" id="A0AAU9R6Y2"/>
<keyword evidence="3" id="KW-1185">Reference proteome</keyword>
<evidence type="ECO:0000259" key="1">
    <source>
        <dbReference type="Pfam" id="PF09331"/>
    </source>
</evidence>
<protein>
    <recommendedName>
        <fullName evidence="1">DUF1985 domain-containing protein</fullName>
    </recommendedName>
</protein>
<proteinExistence type="predicted"/>